<dbReference type="GO" id="GO:0016853">
    <property type="term" value="F:isomerase activity"/>
    <property type="evidence" value="ECO:0007669"/>
    <property type="project" value="UniProtKB-KW"/>
</dbReference>
<dbReference type="SUPFAM" id="SSF54427">
    <property type="entry name" value="NTF2-like"/>
    <property type="match status" value="1"/>
</dbReference>
<dbReference type="Pfam" id="PF12680">
    <property type="entry name" value="SnoaL_2"/>
    <property type="match status" value="1"/>
</dbReference>
<protein>
    <submittedName>
        <fullName evidence="2">Ketosteroid isomerase-related protein</fullName>
    </submittedName>
</protein>
<feature type="domain" description="SnoaL-like" evidence="1">
    <location>
        <begin position="11"/>
        <end position="116"/>
    </location>
</feature>
<dbReference type="InterPro" id="IPR037401">
    <property type="entry name" value="SnoaL-like"/>
</dbReference>
<evidence type="ECO:0000313" key="2">
    <source>
        <dbReference type="EMBL" id="SCW83531.1"/>
    </source>
</evidence>
<dbReference type="Proteomes" id="UP000199542">
    <property type="component" value="Unassembled WGS sequence"/>
</dbReference>
<dbReference type="InterPro" id="IPR032710">
    <property type="entry name" value="NTF2-like_dom_sf"/>
</dbReference>
<dbReference type="RefSeq" id="WP_092587887.1">
    <property type="nucleotide sequence ID" value="NZ_FMTM01000012.1"/>
</dbReference>
<accession>A0A1G4TQC0</accession>
<organism evidence="2 3">
    <name type="scientific">Rhizobium mongolense subsp. loessense</name>
    <dbReference type="NCBI Taxonomy" id="158890"/>
    <lineage>
        <taxon>Bacteria</taxon>
        <taxon>Pseudomonadati</taxon>
        <taxon>Pseudomonadota</taxon>
        <taxon>Alphaproteobacteria</taxon>
        <taxon>Hyphomicrobiales</taxon>
        <taxon>Rhizobiaceae</taxon>
        <taxon>Rhizobium/Agrobacterium group</taxon>
        <taxon>Rhizobium</taxon>
    </lineage>
</organism>
<dbReference type="Gene3D" id="3.10.450.50">
    <property type="match status" value="1"/>
</dbReference>
<evidence type="ECO:0000313" key="3">
    <source>
        <dbReference type="Proteomes" id="UP000199542"/>
    </source>
</evidence>
<gene>
    <name evidence="2" type="ORF">SAMN02927900_05449</name>
</gene>
<sequence>MTQKTQKKQAVQDYLDAVGRGDAETMASLVADDFLHEFLGSTVFAVGKRTFPENRELLRTFRASLVADGKFTIEDIAEEEDLVLAIFTGECELVSGKRYDGIYAASFRFREDKIISMRELMDTKLADAVMA</sequence>
<keyword evidence="2" id="KW-0413">Isomerase</keyword>
<reference evidence="2 3" key="1">
    <citation type="submission" date="2016-10" db="EMBL/GenBank/DDBJ databases">
        <authorList>
            <person name="de Groot N.N."/>
        </authorList>
    </citation>
    <scope>NUCLEOTIDE SEQUENCE [LARGE SCALE GENOMIC DNA]</scope>
    <source>
        <strain evidence="2 3">CGMCC 1.3401</strain>
    </source>
</reference>
<dbReference type="EMBL" id="FMTM01000012">
    <property type="protein sequence ID" value="SCW83531.1"/>
    <property type="molecule type" value="Genomic_DNA"/>
</dbReference>
<dbReference type="AlphaFoldDB" id="A0A1G4TQC0"/>
<evidence type="ECO:0000259" key="1">
    <source>
        <dbReference type="Pfam" id="PF12680"/>
    </source>
</evidence>
<name>A0A1G4TQC0_9HYPH</name>
<proteinExistence type="predicted"/>